<proteinExistence type="predicted"/>
<dbReference type="InterPro" id="IPR001969">
    <property type="entry name" value="Aspartic_peptidase_AS"/>
</dbReference>
<evidence type="ECO:0000313" key="10">
    <source>
        <dbReference type="EMBL" id="KAF9758216.1"/>
    </source>
</evidence>
<dbReference type="InterPro" id="IPR043502">
    <property type="entry name" value="DNA/RNA_pol_sf"/>
</dbReference>
<dbReference type="InterPro" id="IPR043128">
    <property type="entry name" value="Rev_trsase/Diguanyl_cyclase"/>
</dbReference>
<dbReference type="Gene3D" id="1.10.340.70">
    <property type="match status" value="1"/>
</dbReference>
<dbReference type="Proteomes" id="UP000740883">
    <property type="component" value="Unassembled WGS sequence"/>
</dbReference>
<dbReference type="FunFam" id="3.10.20.370:FF:000001">
    <property type="entry name" value="Retrovirus-related Pol polyprotein from transposon 17.6-like protein"/>
    <property type="match status" value="1"/>
</dbReference>
<evidence type="ECO:0000259" key="9">
    <source>
        <dbReference type="PROSITE" id="PS50878"/>
    </source>
</evidence>
<dbReference type="InterPro" id="IPR050951">
    <property type="entry name" value="Retrovirus_Pol_polyprotein"/>
</dbReference>
<evidence type="ECO:0000313" key="11">
    <source>
        <dbReference type="Proteomes" id="UP000740883"/>
    </source>
</evidence>
<dbReference type="Gene3D" id="3.10.20.370">
    <property type="match status" value="1"/>
</dbReference>
<dbReference type="InterPro" id="IPR000477">
    <property type="entry name" value="RT_dom"/>
</dbReference>
<keyword evidence="7" id="KW-0378">Hydrolase</keyword>
<dbReference type="InterPro" id="IPR041373">
    <property type="entry name" value="RT_RNaseH"/>
</dbReference>
<keyword evidence="8" id="KW-0695">RNA-directed DNA polymerase</keyword>
<dbReference type="InterPro" id="IPR041588">
    <property type="entry name" value="Integrase_H2C2"/>
</dbReference>
<dbReference type="CDD" id="cd01647">
    <property type="entry name" value="RT_LTR"/>
    <property type="match status" value="1"/>
</dbReference>
<keyword evidence="6" id="KW-0255">Endonuclease</keyword>
<dbReference type="PANTHER" id="PTHR37984:SF5">
    <property type="entry name" value="PROTEIN NYNRIN-LIKE"/>
    <property type="match status" value="1"/>
</dbReference>
<dbReference type="PANTHER" id="PTHR37984">
    <property type="entry name" value="PROTEIN CBG26694"/>
    <property type="match status" value="1"/>
</dbReference>
<dbReference type="PROSITE" id="PS00141">
    <property type="entry name" value="ASP_PROTEASE"/>
    <property type="match status" value="1"/>
</dbReference>
<accession>A0A9P6GV53</accession>
<dbReference type="GO" id="GO:0006508">
    <property type="term" value="P:proteolysis"/>
    <property type="evidence" value="ECO:0007669"/>
    <property type="project" value="InterPro"/>
</dbReference>
<keyword evidence="11" id="KW-1185">Reference proteome</keyword>
<feature type="domain" description="Reverse transcriptase" evidence="9">
    <location>
        <begin position="428"/>
        <end position="607"/>
    </location>
</feature>
<dbReference type="Pfam" id="PF17917">
    <property type="entry name" value="RT_RNaseH"/>
    <property type="match status" value="1"/>
</dbReference>
<dbReference type="OrthoDB" id="4096693at2759"/>
<keyword evidence="4" id="KW-0540">Nuclease</keyword>
<dbReference type="Pfam" id="PF17921">
    <property type="entry name" value="Integrase_H2C2"/>
    <property type="match status" value="1"/>
</dbReference>
<sequence>GVMSRLKNLLISERWTEYGGIKSEDSKRFLNQFLEVEDAWTSEKLLKMVRSKLKSKALLWFDAHSGDAIQTYEDFKELFRRRYIKEDRESKHKEMFWKLFLDGPKYQDIVSYACELKIHAEKSSERFISAKEKIGELIRDKVLASKVSQIETWGDLFEVCEEHENDINTDIYILLKKTKAISEVNQKKKDNQGYNRTHNVLNISLGTMTDSGDSRPRVELWNGRRKILALLDTGANVSLIRNDVRKGFCAKMERKIVRVDSLNSSKASVGTSKILVKSEIDKLEEEIEFVVMVEMCEEAIIGYNDIRKLNLLKYVRLNCKETKKMTKNSIVLTAKVETQSKSVESEIEMDVVERLVNDSECETEYQKQLLKKLLEENCAILKDPSTPRNLNIEHAIDLIDNSTRIMCPKYRRSPQQHELIKQEVENFLKKGLVEEASSRYISPVCLVRKPDGKLRFCIDYRRLNKITIVNEYPIPRIDETVEQLQTARIFTTLDLKSGYHQVQVRKEDRDKTAFFTREGVYRWKCMPFGLINASFTFQRVMNRSFKELLYKNVMVYQDDIMVYSPSFEKHIEDLEMVLKIIKTIGFTVNTEKCRFMRKSTTFLGFDVGNGEVSIPMHQRMKAMEWKLPTSKKEVRSFNGFCNFFSKFIKGFAEKMIPLYDTVKGKKTQKFELTKEAENSFRVMNKEIHEAVALNLPNFGKTFYLYSDASNYTIGASLMQEKEGEMLPLFFISRKLNKAEINYTVTEKECLAIVWACKQFRPYLANEFVIRTDHQSLKWLFKLKEESSGRLMRWIIALQEYSYKIEHIQGKLNLVADTLTRFVMTVNCKREKDQLLNIDRKEIILNSHTECGHGGVEATYVMVLRTHSWKGMYGEIVETIKNCDVCSRHSSGVRNLQKQRIKLGSPFDKV</sequence>
<organism evidence="10 11">
    <name type="scientific">Nosema granulosis</name>
    <dbReference type="NCBI Taxonomy" id="83296"/>
    <lineage>
        <taxon>Eukaryota</taxon>
        <taxon>Fungi</taxon>
        <taxon>Fungi incertae sedis</taxon>
        <taxon>Microsporidia</taxon>
        <taxon>Nosematidae</taxon>
        <taxon>Nosema</taxon>
    </lineage>
</organism>
<dbReference type="InterPro" id="IPR018061">
    <property type="entry name" value="Retropepsins"/>
</dbReference>
<evidence type="ECO:0000256" key="6">
    <source>
        <dbReference type="ARBA" id="ARBA00022759"/>
    </source>
</evidence>
<dbReference type="SUPFAM" id="SSF50630">
    <property type="entry name" value="Acid proteases"/>
    <property type="match status" value="1"/>
</dbReference>
<dbReference type="EC" id="2.7.7.49" evidence="1"/>
<dbReference type="Pfam" id="PF00078">
    <property type="entry name" value="RVT_1"/>
    <property type="match status" value="1"/>
</dbReference>
<dbReference type="CDD" id="cd00303">
    <property type="entry name" value="retropepsin_like"/>
    <property type="match status" value="1"/>
</dbReference>
<evidence type="ECO:0000256" key="8">
    <source>
        <dbReference type="ARBA" id="ARBA00022918"/>
    </source>
</evidence>
<keyword evidence="3" id="KW-0548">Nucleotidyltransferase</keyword>
<dbReference type="InterPro" id="IPR021109">
    <property type="entry name" value="Peptidase_aspartic_dom_sf"/>
</dbReference>
<dbReference type="GO" id="GO:0004519">
    <property type="term" value="F:endonuclease activity"/>
    <property type="evidence" value="ECO:0007669"/>
    <property type="project" value="UniProtKB-KW"/>
</dbReference>
<evidence type="ECO:0000256" key="7">
    <source>
        <dbReference type="ARBA" id="ARBA00022801"/>
    </source>
</evidence>
<evidence type="ECO:0000256" key="1">
    <source>
        <dbReference type="ARBA" id="ARBA00012493"/>
    </source>
</evidence>
<comment type="caution">
    <text evidence="10">The sequence shown here is derived from an EMBL/GenBank/DDBJ whole genome shotgun (WGS) entry which is preliminary data.</text>
</comment>
<keyword evidence="5" id="KW-0645">Protease</keyword>
<name>A0A9P6GV53_9MICR</name>
<dbReference type="CDD" id="cd09274">
    <property type="entry name" value="RNase_HI_RT_Ty3"/>
    <property type="match status" value="1"/>
</dbReference>
<feature type="non-terminal residue" evidence="10">
    <location>
        <position position="1"/>
    </location>
</feature>
<dbReference type="PROSITE" id="PS50878">
    <property type="entry name" value="RT_POL"/>
    <property type="match status" value="1"/>
</dbReference>
<dbReference type="FunFam" id="3.30.70.270:FF:000020">
    <property type="entry name" value="Transposon Tf2-6 polyprotein-like Protein"/>
    <property type="match status" value="1"/>
</dbReference>
<evidence type="ECO:0000256" key="5">
    <source>
        <dbReference type="ARBA" id="ARBA00022750"/>
    </source>
</evidence>
<feature type="non-terminal residue" evidence="10">
    <location>
        <position position="909"/>
    </location>
</feature>
<evidence type="ECO:0000256" key="4">
    <source>
        <dbReference type="ARBA" id="ARBA00022722"/>
    </source>
</evidence>
<dbReference type="Gene3D" id="3.30.70.270">
    <property type="match status" value="2"/>
</dbReference>
<keyword evidence="5" id="KW-0064">Aspartyl protease</keyword>
<reference evidence="10 11" key="1">
    <citation type="journal article" date="2020" name="Genome Biol. Evol.">
        <title>Comparative genomics of strictly vertically transmitted, feminizing microsporidia endosymbionts of amphipod crustaceans.</title>
        <authorList>
            <person name="Cormier A."/>
            <person name="Chebbi M.A."/>
            <person name="Giraud I."/>
            <person name="Wattier R."/>
            <person name="Teixeira M."/>
            <person name="Gilbert C."/>
            <person name="Rigaud T."/>
            <person name="Cordaux R."/>
        </authorList>
    </citation>
    <scope>NUCLEOTIDE SEQUENCE [LARGE SCALE GENOMIC DNA]</scope>
    <source>
        <strain evidence="10 11">Ou3-Ou53</strain>
    </source>
</reference>
<dbReference type="AlphaFoldDB" id="A0A9P6GV53"/>
<keyword evidence="2" id="KW-0808">Transferase</keyword>
<dbReference type="SUPFAM" id="SSF56672">
    <property type="entry name" value="DNA/RNA polymerases"/>
    <property type="match status" value="1"/>
</dbReference>
<gene>
    <name evidence="10" type="primary">pol_199</name>
    <name evidence="10" type="ORF">NGRA_3233</name>
</gene>
<evidence type="ECO:0000256" key="2">
    <source>
        <dbReference type="ARBA" id="ARBA00022679"/>
    </source>
</evidence>
<dbReference type="Gene3D" id="3.10.10.10">
    <property type="entry name" value="HIV Type 1 Reverse Transcriptase, subunit A, domain 1"/>
    <property type="match status" value="1"/>
</dbReference>
<dbReference type="GO" id="GO:0004190">
    <property type="term" value="F:aspartic-type endopeptidase activity"/>
    <property type="evidence" value="ECO:0007669"/>
    <property type="project" value="UniProtKB-KW"/>
</dbReference>
<dbReference type="EMBL" id="SBJO01000695">
    <property type="protein sequence ID" value="KAF9758216.1"/>
    <property type="molecule type" value="Genomic_DNA"/>
</dbReference>
<dbReference type="GO" id="GO:0003964">
    <property type="term" value="F:RNA-directed DNA polymerase activity"/>
    <property type="evidence" value="ECO:0007669"/>
    <property type="project" value="UniProtKB-KW"/>
</dbReference>
<dbReference type="Pfam" id="PF00077">
    <property type="entry name" value="RVP"/>
    <property type="match status" value="1"/>
</dbReference>
<dbReference type="Gene3D" id="2.40.70.10">
    <property type="entry name" value="Acid Proteases"/>
    <property type="match status" value="1"/>
</dbReference>
<evidence type="ECO:0000256" key="3">
    <source>
        <dbReference type="ARBA" id="ARBA00022695"/>
    </source>
</evidence>
<protein>
    <recommendedName>
        <fullName evidence="1">RNA-directed DNA polymerase</fullName>
        <ecNumber evidence="1">2.7.7.49</ecNumber>
    </recommendedName>
</protein>